<dbReference type="RefSeq" id="YP_009795796.1">
    <property type="nucleotide sequence ID" value="NC_047894.1"/>
</dbReference>
<evidence type="ECO:0008006" key="3">
    <source>
        <dbReference type="Google" id="ProtNLM"/>
    </source>
</evidence>
<evidence type="ECO:0000313" key="1">
    <source>
        <dbReference type="EMBL" id="AVV96151.1"/>
    </source>
</evidence>
<dbReference type="KEGG" id="vg:54986161"/>
<organism evidence="1 2">
    <name type="scientific">Pseudomonas phage uligo</name>
    <dbReference type="NCBI Taxonomy" id="2048979"/>
    <lineage>
        <taxon>Viruses</taxon>
        <taxon>Duplodnaviria</taxon>
        <taxon>Heunggongvirae</taxon>
        <taxon>Uroviricota</taxon>
        <taxon>Caudoviricetes</taxon>
        <taxon>Autographivirales</taxon>
        <taxon>Autosignataviridae</taxon>
        <taxon>Colwellvirinae</taxon>
        <taxon>Uliginvirus</taxon>
        <taxon>Uliginvirus uligo</taxon>
    </lineage>
</organism>
<dbReference type="Proteomes" id="UP000240374">
    <property type="component" value="Segment"/>
</dbReference>
<dbReference type="GeneID" id="54986161"/>
<dbReference type="EMBL" id="MG018929">
    <property type="protein sequence ID" value="AVV96151.1"/>
    <property type="molecule type" value="Genomic_DNA"/>
</dbReference>
<proteinExistence type="predicted"/>
<accession>A0A2R4LAS9</accession>
<name>A0A2R4LAS9_9CAUD</name>
<protein>
    <recommendedName>
        <fullName evidence="3">I-spanin</fullName>
    </recommendedName>
</protein>
<evidence type="ECO:0000313" key="2">
    <source>
        <dbReference type="Proteomes" id="UP000240374"/>
    </source>
</evidence>
<reference evidence="1" key="1">
    <citation type="submission" date="2018-04" db="EMBL/GenBank/DDBJ databases">
        <authorList>
            <person name="Djurhuus A.M."/>
            <person name="Carstens A.B."/>
            <person name="Hansen L.H."/>
        </authorList>
    </citation>
    <scope>NUCLEOTIDE SEQUENCE</scope>
</reference>
<keyword evidence="2" id="KW-1185">Reference proteome</keyword>
<sequence length="109" mass="12154">MQEWLMTSWKNILLVLALCGLAFWQYERASDYRDALGKSDQELLAAKAQLQGIKTNVQVVVTKANKADKAVKEVLDDTPEFRDTVVPLPVADRLCDTLKCKPPRGVPAP</sequence>